<name>A0A0E9VLV8_ANGAN</name>
<accession>A0A0E9VLV8</accession>
<sequence length="53" mass="6003">MLHVKKVCATKIVIHCDITICAFLVVLIERSLLVFSVLDSEDNIIMRSTETQI</sequence>
<evidence type="ECO:0000313" key="2">
    <source>
        <dbReference type="EMBL" id="JAH79006.1"/>
    </source>
</evidence>
<dbReference type="AlphaFoldDB" id="A0A0E9VLV8"/>
<keyword evidence="1" id="KW-0472">Membrane</keyword>
<keyword evidence="1" id="KW-0812">Transmembrane</keyword>
<organism evidence="2">
    <name type="scientific">Anguilla anguilla</name>
    <name type="common">European freshwater eel</name>
    <name type="synonym">Muraena anguilla</name>
    <dbReference type="NCBI Taxonomy" id="7936"/>
    <lineage>
        <taxon>Eukaryota</taxon>
        <taxon>Metazoa</taxon>
        <taxon>Chordata</taxon>
        <taxon>Craniata</taxon>
        <taxon>Vertebrata</taxon>
        <taxon>Euteleostomi</taxon>
        <taxon>Actinopterygii</taxon>
        <taxon>Neopterygii</taxon>
        <taxon>Teleostei</taxon>
        <taxon>Anguilliformes</taxon>
        <taxon>Anguillidae</taxon>
        <taxon>Anguilla</taxon>
    </lineage>
</organism>
<reference evidence="2" key="2">
    <citation type="journal article" date="2015" name="Fish Shellfish Immunol.">
        <title>Early steps in the European eel (Anguilla anguilla)-Vibrio vulnificus interaction in the gills: Role of the RtxA13 toxin.</title>
        <authorList>
            <person name="Callol A."/>
            <person name="Pajuelo D."/>
            <person name="Ebbesson L."/>
            <person name="Teles M."/>
            <person name="MacKenzie S."/>
            <person name="Amaro C."/>
        </authorList>
    </citation>
    <scope>NUCLEOTIDE SEQUENCE</scope>
</reference>
<proteinExistence type="predicted"/>
<keyword evidence="1" id="KW-1133">Transmembrane helix</keyword>
<protein>
    <submittedName>
        <fullName evidence="2">Uncharacterized protein</fullName>
    </submittedName>
</protein>
<evidence type="ECO:0000256" key="1">
    <source>
        <dbReference type="SAM" id="Phobius"/>
    </source>
</evidence>
<feature type="transmembrane region" description="Helical" evidence="1">
    <location>
        <begin position="12"/>
        <end position="38"/>
    </location>
</feature>
<dbReference type="EMBL" id="GBXM01029571">
    <property type="protein sequence ID" value="JAH79006.1"/>
    <property type="molecule type" value="Transcribed_RNA"/>
</dbReference>
<reference evidence="2" key="1">
    <citation type="submission" date="2014-11" db="EMBL/GenBank/DDBJ databases">
        <authorList>
            <person name="Amaro Gonzalez C."/>
        </authorList>
    </citation>
    <scope>NUCLEOTIDE SEQUENCE</scope>
</reference>